<dbReference type="Pfam" id="PF13338">
    <property type="entry name" value="AbiEi_4"/>
    <property type="match status" value="1"/>
</dbReference>
<keyword evidence="4" id="KW-1185">Reference proteome</keyword>
<dbReference type="InterPro" id="IPR025159">
    <property type="entry name" value="AbiEi_N"/>
</dbReference>
<dbReference type="InterPro" id="IPR011335">
    <property type="entry name" value="Restrct_endonuc-II-like"/>
</dbReference>
<feature type="domain" description="DUF559" evidence="1">
    <location>
        <begin position="219"/>
        <end position="282"/>
    </location>
</feature>
<protein>
    <submittedName>
        <fullName evidence="3">Transcriptional regulator, AbiEi antitoxin, Type IV TA system</fullName>
    </submittedName>
</protein>
<dbReference type="Pfam" id="PF04480">
    <property type="entry name" value="DUF559"/>
    <property type="match status" value="1"/>
</dbReference>
<sequence>MADDLYRYPELRSAGNTRGAVRHAVEAGRLRRVTRGIYTGSNREPGEQLRAMLMRLPAEAVVGFHTGAHLHGFGDVSQDDLHVIVPAGSVVPKIAGVVAHEVVLPVPDPVMVSGVPVAPAARCAIDLARTLRRIEALPILDLALRSGACRPGDLEREVRRHGRLRGVRQARQLVPLADARSECRQESQLRLVLVDGGLPPPEPQIRISDEWGRRTFRLDLGYRAHQVGVEYDGGSHLTRERLRSDRARMNWLSAHGWTMRYFTDRDLYLRPDHIVREVRRTLALADATHHRRWGPDRRWSTGQAS</sequence>
<dbReference type="SUPFAM" id="SSF52980">
    <property type="entry name" value="Restriction endonuclease-like"/>
    <property type="match status" value="1"/>
</dbReference>
<accession>A0A562WQS4</accession>
<dbReference type="Gene3D" id="3.40.960.10">
    <property type="entry name" value="VSR Endonuclease"/>
    <property type="match status" value="1"/>
</dbReference>
<reference evidence="3 4" key="1">
    <citation type="submission" date="2019-07" db="EMBL/GenBank/DDBJ databases">
        <title>R&amp;d 2014.</title>
        <authorList>
            <person name="Klenk H.-P."/>
        </authorList>
    </citation>
    <scope>NUCLEOTIDE SEQUENCE [LARGE SCALE GENOMIC DNA]</scope>
    <source>
        <strain evidence="3 4">DSM 43912</strain>
    </source>
</reference>
<evidence type="ECO:0000313" key="3">
    <source>
        <dbReference type="EMBL" id="TWJ31734.1"/>
    </source>
</evidence>
<feature type="domain" description="AbiEi antitoxin N-terminal" evidence="2">
    <location>
        <begin position="7"/>
        <end position="38"/>
    </location>
</feature>
<proteinExistence type="predicted"/>
<dbReference type="AlphaFoldDB" id="A0A562WQS4"/>
<evidence type="ECO:0000259" key="2">
    <source>
        <dbReference type="Pfam" id="PF13338"/>
    </source>
</evidence>
<dbReference type="Proteomes" id="UP000319728">
    <property type="component" value="Unassembled WGS sequence"/>
</dbReference>
<dbReference type="RefSeq" id="WP_186500064.1">
    <property type="nucleotide sequence ID" value="NZ_AP023438.1"/>
</dbReference>
<evidence type="ECO:0000313" key="4">
    <source>
        <dbReference type="Proteomes" id="UP000319728"/>
    </source>
</evidence>
<name>A0A562WQS4_9ACTN</name>
<organism evidence="3 4">
    <name type="scientific">Micromonospora sagamiensis</name>
    <dbReference type="NCBI Taxonomy" id="47875"/>
    <lineage>
        <taxon>Bacteria</taxon>
        <taxon>Bacillati</taxon>
        <taxon>Actinomycetota</taxon>
        <taxon>Actinomycetes</taxon>
        <taxon>Micromonosporales</taxon>
        <taxon>Micromonosporaceae</taxon>
        <taxon>Micromonospora</taxon>
    </lineage>
</organism>
<dbReference type="InterPro" id="IPR007569">
    <property type="entry name" value="DUF559"/>
</dbReference>
<comment type="caution">
    <text evidence="3">The sequence shown here is derived from an EMBL/GenBank/DDBJ whole genome shotgun (WGS) entry which is preliminary data.</text>
</comment>
<dbReference type="EMBL" id="VLLP01000001">
    <property type="protein sequence ID" value="TWJ31734.1"/>
    <property type="molecule type" value="Genomic_DNA"/>
</dbReference>
<gene>
    <name evidence="3" type="ORF">JD81_05295</name>
</gene>
<evidence type="ECO:0000259" key="1">
    <source>
        <dbReference type="Pfam" id="PF04480"/>
    </source>
</evidence>